<name>A0ABV8VHA7_9NOCA</name>
<sequence>MSLWSPKGQPRPARDPRTIDVLVVGGTWNPGGDGVTGAFTEALNKSMFATRMVPYPADYGSSVSYVESVAEGKRALLAAIDRSPNPVVLAGYSQGAAVAGDLAAEIGRGEHPGREVIACALIADPRRPAGKYLGDIDPGGYGVVGERPIPGIPAYWSAAPGDPITALPAGNPLRTIADLSAFFSFAGANAAITWAQQMLNTATRKQLQRWWSPANWRHWAGAIAYARGYLFDGRHTEDYVRYGYARALAQALNRDVAEGRI</sequence>
<evidence type="ECO:0000256" key="2">
    <source>
        <dbReference type="ARBA" id="ARBA00022487"/>
    </source>
</evidence>
<evidence type="ECO:0000313" key="6">
    <source>
        <dbReference type="EMBL" id="MFC4374075.1"/>
    </source>
</evidence>
<proteinExistence type="inferred from homology"/>
<comment type="caution">
    <text evidence="6">The sequence shown here is derived from an EMBL/GenBank/DDBJ whole genome shotgun (WGS) entry which is preliminary data.</text>
</comment>
<evidence type="ECO:0000256" key="1">
    <source>
        <dbReference type="ARBA" id="ARBA00007534"/>
    </source>
</evidence>
<dbReference type="Pfam" id="PF08237">
    <property type="entry name" value="PE-PPE"/>
    <property type="match status" value="1"/>
</dbReference>
<evidence type="ECO:0000313" key="7">
    <source>
        <dbReference type="Proteomes" id="UP001595844"/>
    </source>
</evidence>
<organism evidence="6 7">
    <name type="scientific">Nocardia halotolerans</name>
    <dbReference type="NCBI Taxonomy" id="1755878"/>
    <lineage>
        <taxon>Bacteria</taxon>
        <taxon>Bacillati</taxon>
        <taxon>Actinomycetota</taxon>
        <taxon>Actinomycetes</taxon>
        <taxon>Mycobacteriales</taxon>
        <taxon>Nocardiaceae</taxon>
        <taxon>Nocardia</taxon>
    </lineage>
</organism>
<dbReference type="InterPro" id="IPR029058">
    <property type="entry name" value="AB_hydrolase_fold"/>
</dbReference>
<dbReference type="PANTHER" id="PTHR33630:SF9">
    <property type="entry name" value="CUTINASE 4"/>
    <property type="match status" value="1"/>
</dbReference>
<keyword evidence="7" id="KW-1185">Reference proteome</keyword>
<dbReference type="Gene3D" id="3.40.50.1820">
    <property type="entry name" value="alpha/beta hydrolase"/>
    <property type="match status" value="1"/>
</dbReference>
<dbReference type="InterPro" id="IPR013228">
    <property type="entry name" value="PE-PPE_C"/>
</dbReference>
<dbReference type="RefSeq" id="WP_378558249.1">
    <property type="nucleotide sequence ID" value="NZ_JBHSDL010000007.1"/>
</dbReference>
<keyword evidence="2" id="KW-0719">Serine esterase</keyword>
<gene>
    <name evidence="6" type="ORF">ACFO5K_08145</name>
</gene>
<dbReference type="PANTHER" id="PTHR33630">
    <property type="entry name" value="CUTINASE RV1984C-RELATED-RELATED"/>
    <property type="match status" value="1"/>
</dbReference>
<reference evidence="7" key="1">
    <citation type="journal article" date="2019" name="Int. J. Syst. Evol. Microbiol.">
        <title>The Global Catalogue of Microorganisms (GCM) 10K type strain sequencing project: providing services to taxonomists for standard genome sequencing and annotation.</title>
        <authorList>
            <consortium name="The Broad Institute Genomics Platform"/>
            <consortium name="The Broad Institute Genome Sequencing Center for Infectious Disease"/>
            <person name="Wu L."/>
            <person name="Ma J."/>
        </authorList>
    </citation>
    <scope>NUCLEOTIDE SEQUENCE [LARGE SCALE GENOMIC DNA]</scope>
    <source>
        <strain evidence="7">IBRC-M 10490</strain>
    </source>
</reference>
<dbReference type="InterPro" id="IPR000675">
    <property type="entry name" value="Cutinase/axe"/>
</dbReference>
<comment type="similarity">
    <text evidence="1">Belongs to the cutinase family.</text>
</comment>
<evidence type="ECO:0000256" key="4">
    <source>
        <dbReference type="ARBA" id="ARBA00023157"/>
    </source>
</evidence>
<keyword evidence="3 6" id="KW-0378">Hydrolase</keyword>
<evidence type="ECO:0000256" key="3">
    <source>
        <dbReference type="ARBA" id="ARBA00022801"/>
    </source>
</evidence>
<dbReference type="SUPFAM" id="SSF53474">
    <property type="entry name" value="alpha/beta-Hydrolases"/>
    <property type="match status" value="1"/>
</dbReference>
<evidence type="ECO:0000259" key="5">
    <source>
        <dbReference type="Pfam" id="PF08237"/>
    </source>
</evidence>
<dbReference type="SMART" id="SM01110">
    <property type="entry name" value="Cutinase"/>
    <property type="match status" value="1"/>
</dbReference>
<feature type="domain" description="PE-PPE" evidence="5">
    <location>
        <begin position="61"/>
        <end position="130"/>
    </location>
</feature>
<dbReference type="Proteomes" id="UP001595844">
    <property type="component" value="Unassembled WGS sequence"/>
</dbReference>
<keyword evidence="4" id="KW-1015">Disulfide bond</keyword>
<dbReference type="GO" id="GO:0016787">
    <property type="term" value="F:hydrolase activity"/>
    <property type="evidence" value="ECO:0007669"/>
    <property type="project" value="UniProtKB-KW"/>
</dbReference>
<protein>
    <submittedName>
        <fullName evidence="6">Alpha/beta fold hydrolase</fullName>
    </submittedName>
</protein>
<dbReference type="EMBL" id="JBHSDL010000007">
    <property type="protein sequence ID" value="MFC4374075.1"/>
    <property type="molecule type" value="Genomic_DNA"/>
</dbReference>
<accession>A0ABV8VHA7</accession>